<name>A0A402A3X5_9CHLR</name>
<comment type="pathway">
    <text evidence="9">Carbohydrate metabolism; galactose metabolism.</text>
</comment>
<comment type="catalytic activity">
    <reaction evidence="1 9">
        <text>UDP-alpha-D-glucose = UDP-alpha-D-galactose</text>
        <dbReference type="Rhea" id="RHEA:22168"/>
        <dbReference type="ChEBI" id="CHEBI:58885"/>
        <dbReference type="ChEBI" id="CHEBI:66914"/>
        <dbReference type="EC" id="5.1.3.2"/>
    </reaction>
</comment>
<dbReference type="Gene3D" id="3.40.50.720">
    <property type="entry name" value="NAD(P)-binding Rossmann-like Domain"/>
    <property type="match status" value="1"/>
</dbReference>
<comment type="cofactor">
    <cofactor evidence="2 9">
        <name>NAD(+)</name>
        <dbReference type="ChEBI" id="CHEBI:57540"/>
    </cofactor>
</comment>
<evidence type="ECO:0000256" key="3">
    <source>
        <dbReference type="ARBA" id="ARBA00007637"/>
    </source>
</evidence>
<keyword evidence="8 9" id="KW-0119">Carbohydrate metabolism</keyword>
<dbReference type="CDD" id="cd05247">
    <property type="entry name" value="UDP_G4E_1_SDR_e"/>
    <property type="match status" value="1"/>
</dbReference>
<dbReference type="EMBL" id="BIFR01000001">
    <property type="protein sequence ID" value="GCE13759.1"/>
    <property type="molecule type" value="Genomic_DNA"/>
</dbReference>
<evidence type="ECO:0000256" key="1">
    <source>
        <dbReference type="ARBA" id="ARBA00000083"/>
    </source>
</evidence>
<keyword evidence="12" id="KW-1185">Reference proteome</keyword>
<dbReference type="NCBIfam" id="TIGR01179">
    <property type="entry name" value="galE"/>
    <property type="match status" value="1"/>
</dbReference>
<dbReference type="InterPro" id="IPR036291">
    <property type="entry name" value="NAD(P)-bd_dom_sf"/>
</dbReference>
<keyword evidence="6 9" id="KW-0520">NAD</keyword>
<reference evidence="12" key="1">
    <citation type="submission" date="2018-12" db="EMBL/GenBank/DDBJ databases">
        <title>Tengunoibacter tsumagoiensis gen. nov., sp. nov., Dictyobacter kobayashii sp. nov., D. alpinus sp. nov., and D. joshuensis sp. nov. and description of Dictyobacteraceae fam. nov. within the order Ktedonobacterales isolated from Tengu-no-mugimeshi.</title>
        <authorList>
            <person name="Wang C.M."/>
            <person name="Zheng Y."/>
            <person name="Sakai Y."/>
            <person name="Toyoda A."/>
            <person name="Minakuchi Y."/>
            <person name="Abe K."/>
            <person name="Yokota A."/>
            <person name="Yabe S."/>
        </authorList>
    </citation>
    <scope>NUCLEOTIDE SEQUENCE [LARGE SCALE GENOMIC DNA]</scope>
    <source>
        <strain evidence="12">Uno3</strain>
    </source>
</reference>
<dbReference type="OrthoDB" id="9803061at2"/>
<feature type="domain" description="NAD(P)-binding" evidence="10">
    <location>
        <begin position="4"/>
        <end position="313"/>
    </location>
</feature>
<dbReference type="SUPFAM" id="SSF51735">
    <property type="entry name" value="NAD(P)-binding Rossmann-fold domains"/>
    <property type="match status" value="1"/>
</dbReference>
<evidence type="ECO:0000256" key="9">
    <source>
        <dbReference type="RuleBase" id="RU366046"/>
    </source>
</evidence>
<comment type="caution">
    <text evidence="11">The sequence shown here is derived from an EMBL/GenBank/DDBJ whole genome shotgun (WGS) entry which is preliminary data.</text>
</comment>
<accession>A0A402A3X5</accession>
<dbReference type="AlphaFoldDB" id="A0A402A3X5"/>
<sequence>MKVLVTGGAGYIGAHTVQELLNYGHQVAVLDTLELGNKRLVPANVTLHQGSIGDAAFLDKVFVEEKPDAIINFAAYKAPGESMQQPTKYFENNVAGLYTLLDAMDRHQIRLIVFSSSCAIFGTPKQLPVSEDAPRGPESVYGETKLMGETLLKWYDKTRGIKFSALRYFNASGASLNASIGEDWDHTQNLIPLVMKAALGKSPSITVFGTDYPTRDGSAIRDYIHVVDLSIAHVKALEQIASTNQSTAYNLGTGTGSSVIEVVELAKKISGIDFKVEYGPRRPGDPEAIWADCTRAESELGWKAQYGLDTIVRTAWQWHSTHPNGFEDEK</sequence>
<dbReference type="InterPro" id="IPR005886">
    <property type="entry name" value="UDP_G4E"/>
</dbReference>
<proteinExistence type="inferred from homology"/>
<dbReference type="PANTHER" id="PTHR43725">
    <property type="entry name" value="UDP-GLUCOSE 4-EPIMERASE"/>
    <property type="match status" value="1"/>
</dbReference>
<dbReference type="Proteomes" id="UP000287352">
    <property type="component" value="Unassembled WGS sequence"/>
</dbReference>
<dbReference type="RefSeq" id="WP_126581260.1">
    <property type="nucleotide sequence ID" value="NZ_BIFR01000001.1"/>
</dbReference>
<dbReference type="PANTHER" id="PTHR43725:SF53">
    <property type="entry name" value="UDP-ARABINOSE 4-EPIMERASE 1"/>
    <property type="match status" value="1"/>
</dbReference>
<keyword evidence="7 9" id="KW-0413">Isomerase</keyword>
<evidence type="ECO:0000256" key="5">
    <source>
        <dbReference type="ARBA" id="ARBA00018569"/>
    </source>
</evidence>
<evidence type="ECO:0000313" key="11">
    <source>
        <dbReference type="EMBL" id="GCE13759.1"/>
    </source>
</evidence>
<dbReference type="Gene3D" id="3.90.25.10">
    <property type="entry name" value="UDP-galactose 4-epimerase, domain 1"/>
    <property type="match status" value="1"/>
</dbReference>
<evidence type="ECO:0000256" key="2">
    <source>
        <dbReference type="ARBA" id="ARBA00001911"/>
    </source>
</evidence>
<evidence type="ECO:0000256" key="6">
    <source>
        <dbReference type="ARBA" id="ARBA00023027"/>
    </source>
</evidence>
<comment type="similarity">
    <text evidence="3 9">Belongs to the NAD(P)-dependent epimerase/dehydratase family.</text>
</comment>
<dbReference type="EC" id="5.1.3.2" evidence="4 9"/>
<evidence type="ECO:0000256" key="4">
    <source>
        <dbReference type="ARBA" id="ARBA00013189"/>
    </source>
</evidence>
<dbReference type="Pfam" id="PF16363">
    <property type="entry name" value="GDP_Man_Dehyd"/>
    <property type="match status" value="1"/>
</dbReference>
<comment type="subunit">
    <text evidence="9">Homodimer.</text>
</comment>
<evidence type="ECO:0000313" key="12">
    <source>
        <dbReference type="Proteomes" id="UP000287352"/>
    </source>
</evidence>
<dbReference type="InterPro" id="IPR016040">
    <property type="entry name" value="NAD(P)-bd_dom"/>
</dbReference>
<protein>
    <recommendedName>
        <fullName evidence="5 9">UDP-glucose 4-epimerase</fullName>
        <ecNumber evidence="4 9">5.1.3.2</ecNumber>
    </recommendedName>
</protein>
<evidence type="ECO:0000256" key="8">
    <source>
        <dbReference type="ARBA" id="ARBA00023277"/>
    </source>
</evidence>
<evidence type="ECO:0000256" key="7">
    <source>
        <dbReference type="ARBA" id="ARBA00023235"/>
    </source>
</evidence>
<organism evidence="11 12">
    <name type="scientific">Tengunoibacter tsumagoiensis</name>
    <dbReference type="NCBI Taxonomy" id="2014871"/>
    <lineage>
        <taxon>Bacteria</taxon>
        <taxon>Bacillati</taxon>
        <taxon>Chloroflexota</taxon>
        <taxon>Ktedonobacteria</taxon>
        <taxon>Ktedonobacterales</taxon>
        <taxon>Dictyobacteraceae</taxon>
        <taxon>Tengunoibacter</taxon>
    </lineage>
</organism>
<evidence type="ECO:0000259" key="10">
    <source>
        <dbReference type="Pfam" id="PF16363"/>
    </source>
</evidence>
<gene>
    <name evidence="11" type="primary">galE</name>
    <name evidence="11" type="ORF">KTT_36180</name>
</gene>
<dbReference type="GO" id="GO:0003978">
    <property type="term" value="F:UDP-glucose 4-epimerase activity"/>
    <property type="evidence" value="ECO:0007669"/>
    <property type="project" value="UniProtKB-UniRule"/>
</dbReference>
<dbReference type="GO" id="GO:0006012">
    <property type="term" value="P:galactose metabolic process"/>
    <property type="evidence" value="ECO:0007669"/>
    <property type="project" value="UniProtKB-UniPathway"/>
</dbReference>
<dbReference type="UniPathway" id="UPA00214"/>